<dbReference type="InterPro" id="IPR021904">
    <property type="entry name" value="DUF3516"/>
</dbReference>
<dbReference type="SMART" id="SM00487">
    <property type="entry name" value="DEXDc"/>
    <property type="match status" value="1"/>
</dbReference>
<evidence type="ECO:0000256" key="2">
    <source>
        <dbReference type="ARBA" id="ARBA00022801"/>
    </source>
</evidence>
<proteinExistence type="predicted"/>
<feature type="domain" description="Helicase C-terminal" evidence="6">
    <location>
        <begin position="226"/>
        <end position="417"/>
    </location>
</feature>
<dbReference type="GO" id="GO:0005524">
    <property type="term" value="F:ATP binding"/>
    <property type="evidence" value="ECO:0007669"/>
    <property type="project" value="UniProtKB-KW"/>
</dbReference>
<dbReference type="PROSITE" id="PS51194">
    <property type="entry name" value="HELICASE_CTER"/>
    <property type="match status" value="1"/>
</dbReference>
<evidence type="ECO:0000313" key="7">
    <source>
        <dbReference type="EMBL" id="QOR46206.1"/>
    </source>
</evidence>
<dbReference type="PROSITE" id="PS51192">
    <property type="entry name" value="HELICASE_ATP_BIND_1"/>
    <property type="match status" value="1"/>
</dbReference>
<dbReference type="PANTHER" id="PTHR12131:SF1">
    <property type="entry name" value="ATP-DEPENDENT RNA HELICASE SUPV3L1, MITOCHONDRIAL-RELATED"/>
    <property type="match status" value="1"/>
</dbReference>
<dbReference type="RefSeq" id="WP_197551539.1">
    <property type="nucleotide sequence ID" value="NZ_CP063213.1"/>
</dbReference>
<dbReference type="AlphaFoldDB" id="A0A7M1QWG3"/>
<evidence type="ECO:0000259" key="5">
    <source>
        <dbReference type="PROSITE" id="PS51192"/>
    </source>
</evidence>
<dbReference type="SUPFAM" id="SSF52540">
    <property type="entry name" value="P-loop containing nucleoside triphosphate hydrolases"/>
    <property type="match status" value="1"/>
</dbReference>
<protein>
    <submittedName>
        <fullName evidence="7">DUF3516 domain-containing protein</fullName>
    </submittedName>
</protein>
<evidence type="ECO:0000256" key="4">
    <source>
        <dbReference type="ARBA" id="ARBA00022840"/>
    </source>
</evidence>
<dbReference type="GO" id="GO:0016787">
    <property type="term" value="F:hydrolase activity"/>
    <property type="evidence" value="ECO:0007669"/>
    <property type="project" value="UniProtKB-KW"/>
</dbReference>
<dbReference type="EMBL" id="CP063213">
    <property type="protein sequence ID" value="QOR46206.1"/>
    <property type="molecule type" value="Genomic_DNA"/>
</dbReference>
<accession>A0A7M1QWG3</accession>
<evidence type="ECO:0000256" key="1">
    <source>
        <dbReference type="ARBA" id="ARBA00022741"/>
    </source>
</evidence>
<gene>
    <name evidence="7" type="ORF">INS88_03080</name>
</gene>
<keyword evidence="8" id="KW-1185">Reference proteome</keyword>
<evidence type="ECO:0000313" key="8">
    <source>
        <dbReference type="Proteomes" id="UP000595053"/>
    </source>
</evidence>
<dbReference type="Gene3D" id="3.40.50.300">
    <property type="entry name" value="P-loop containing nucleotide triphosphate hydrolases"/>
    <property type="match status" value="2"/>
</dbReference>
<evidence type="ECO:0000256" key="3">
    <source>
        <dbReference type="ARBA" id="ARBA00022806"/>
    </source>
</evidence>
<dbReference type="PANTHER" id="PTHR12131">
    <property type="entry name" value="ATP-DEPENDENT RNA AND DNA HELICASE"/>
    <property type="match status" value="1"/>
</dbReference>
<dbReference type="Pfam" id="PF12029">
    <property type="entry name" value="DUF3516"/>
    <property type="match status" value="1"/>
</dbReference>
<keyword evidence="2" id="KW-0378">Hydrolase</keyword>
<keyword evidence="4" id="KW-0067">ATP-binding</keyword>
<dbReference type="InterPro" id="IPR011545">
    <property type="entry name" value="DEAD/DEAH_box_helicase_dom"/>
</dbReference>
<reference evidence="7 8" key="1">
    <citation type="submission" date="2020-10" db="EMBL/GenBank/DDBJ databases">
        <title>Trueperella pecoris sp. nov. isolated from bovine and porcine specimens.</title>
        <authorList>
            <person name="Schoenecker L."/>
            <person name="Schnydrig P."/>
            <person name="Brodard I."/>
            <person name="Thomann A."/>
            <person name="Hemphill A."/>
            <person name="Rodriguez-Campos S."/>
            <person name="Perreten V."/>
            <person name="Jores J."/>
            <person name="Kittl S."/>
        </authorList>
    </citation>
    <scope>NUCLEOTIDE SEQUENCE [LARGE SCALE GENOMIC DNA]</scope>
    <source>
        <strain evidence="7 8">15A0121</strain>
    </source>
</reference>
<name>A0A7M1QWG3_9ACTO</name>
<dbReference type="Proteomes" id="UP000595053">
    <property type="component" value="Chromosome"/>
</dbReference>
<feature type="domain" description="Helicase ATP-binding" evidence="5">
    <location>
        <begin position="47"/>
        <end position="203"/>
    </location>
</feature>
<dbReference type="InterPro" id="IPR014001">
    <property type="entry name" value="Helicase_ATP-bd"/>
</dbReference>
<dbReference type="SMART" id="SM00490">
    <property type="entry name" value="HELICc"/>
    <property type="match status" value="1"/>
</dbReference>
<dbReference type="GO" id="GO:0003676">
    <property type="term" value="F:nucleic acid binding"/>
    <property type="evidence" value="ECO:0007669"/>
    <property type="project" value="InterPro"/>
</dbReference>
<dbReference type="InterPro" id="IPR027417">
    <property type="entry name" value="P-loop_NTPase"/>
</dbReference>
<keyword evidence="1" id="KW-0547">Nucleotide-binding</keyword>
<dbReference type="CDD" id="cd17921">
    <property type="entry name" value="DEXHc_Ski2"/>
    <property type="match status" value="1"/>
</dbReference>
<organism evidence="7 8">
    <name type="scientific">Trueperella pecoris</name>
    <dbReference type="NCBI Taxonomy" id="2733571"/>
    <lineage>
        <taxon>Bacteria</taxon>
        <taxon>Bacillati</taxon>
        <taxon>Actinomycetota</taxon>
        <taxon>Actinomycetes</taxon>
        <taxon>Actinomycetales</taxon>
        <taxon>Actinomycetaceae</taxon>
        <taxon>Trueperella</taxon>
    </lineage>
</organism>
<dbReference type="InterPro" id="IPR001650">
    <property type="entry name" value="Helicase_C-like"/>
</dbReference>
<sequence length="894" mass="98765">MTTLNRALDALEDEHGLTPSPEAIHDAFTAAFEASGKTMYPHQAEALLNIVAGDHVIVATPTGSGKSLIAAQALFTGLATGRTSYYTAPLKALVSEKFFDLISEFGAHNVGMITGDSSINPGAPIICATAEILANLALREGEEADVGVVVMDEFHFYGDPQRGWAWQVPLLELPQAQHILLSATLGDTSFFVEDLQRRTGRTVSVVDDAVRPVPLHFTYSTEPVGEVIQELVATHMAPVYVVHFSQREAVAQATGLLSMSLISNDQRERIRAALGSFSFSPGFGQTLSKLLRAGIGVHHAGLLPRYRRLVERLTQAGLLAVVCGTDTLGVGINVPIRTVLITSLTKFDGARMRVLGAREFHQIAGRAGRAGYDTVGYVVVQAPEYEIENARRLRKAGDDPLRIKRVQKVKPPEGEISWSEKTFDRLKSAEPEKLTSRFRVDHSLILNLLQRRDPVPAIVKILTDNHEPHSGRNRFVRRALDIYSSLRTAEVITHENRQWRSDHPGHSPIHFAKDVPDDFALNSPLAPFALAALDLLDPDDADYALDVVSVVEAVQENPTQVLIAQRKAARGALIGKLKAEGVDYNERMALADEVTWPRPLADLLEPALEMYAKANPWVAGHELEPKSIVRHMIEEAMTFSELISRYDLARSEGVVLRYLTDTYRALRQTVPHDYRTDEVEEIIGWLGRLVRSIDSSLLDEWEALADGRLTLDELTMLSDEDATTGEEAAFGADAEGNVAVSRNKHALRTSIRNAMFRRIEALDRDDYDLLERLDGAAGWDADRWADAMDPYWNVYARLGTSTNSRSDRFFSVLEDPSFADLLQAGVDDETASAWLESHKPGRLWLVIQILDDEGSTDPEGDGPDMTWAMWAVADLDASDEAGELVLHMVNMGER</sequence>
<keyword evidence="3" id="KW-0347">Helicase</keyword>
<dbReference type="Pfam" id="PF00270">
    <property type="entry name" value="DEAD"/>
    <property type="match status" value="1"/>
</dbReference>
<dbReference type="InterPro" id="IPR050699">
    <property type="entry name" value="RNA-DNA_Helicase"/>
</dbReference>
<dbReference type="Pfam" id="PF00271">
    <property type="entry name" value="Helicase_C"/>
    <property type="match status" value="1"/>
</dbReference>
<dbReference type="GO" id="GO:0004386">
    <property type="term" value="F:helicase activity"/>
    <property type="evidence" value="ECO:0007669"/>
    <property type="project" value="UniProtKB-KW"/>
</dbReference>
<evidence type="ECO:0000259" key="6">
    <source>
        <dbReference type="PROSITE" id="PS51194"/>
    </source>
</evidence>